<dbReference type="EMBL" id="JPRF03000045">
    <property type="protein sequence ID" value="OEV34496.1"/>
    <property type="molecule type" value="Genomic_DNA"/>
</dbReference>
<gene>
    <name evidence="1" type="ORF">HS99_0035450</name>
</gene>
<sequence>MREMAESAVLHAVVPLLTVQRLRERLAPVADDPRFTVVVRDGWDGPQAWVGCPAGPGAAGEVERVLRVPGGGAAGAVPVAGEVPTAGARAVTLTGPFPAAAGLAVEDAAVLALAGWQELLRRRPEQDRSRYSFALHAEPVLPDGWLLQSWVNPAFGPVQFTVRSGSRLAVSSPGRVGREELTVLLAEWTLLVARAGAPG</sequence>
<name>A0A1E7N1E3_KITAU</name>
<reference evidence="1" key="1">
    <citation type="submission" date="2016-08" db="EMBL/GenBank/DDBJ databases">
        <title>Sequencing, Assembly and Comparative Genomics of S. aureofaciens ATCC 10762.</title>
        <authorList>
            <person name="Gradnigo J.S."/>
            <person name="Johnson N."/>
            <person name="Somerville G.A."/>
        </authorList>
    </citation>
    <scope>NUCLEOTIDE SEQUENCE [LARGE SCALE GENOMIC DNA]</scope>
    <source>
        <strain evidence="1">ATCC 10762</strain>
    </source>
</reference>
<protein>
    <submittedName>
        <fullName evidence="1">Uncharacterized protein</fullName>
    </submittedName>
</protein>
<evidence type="ECO:0000313" key="2">
    <source>
        <dbReference type="Proteomes" id="UP000037395"/>
    </source>
</evidence>
<organism evidence="1 2">
    <name type="scientific">Kitasatospora aureofaciens</name>
    <name type="common">Streptomyces aureofaciens</name>
    <dbReference type="NCBI Taxonomy" id="1894"/>
    <lineage>
        <taxon>Bacteria</taxon>
        <taxon>Bacillati</taxon>
        <taxon>Actinomycetota</taxon>
        <taxon>Actinomycetes</taxon>
        <taxon>Kitasatosporales</taxon>
        <taxon>Streptomycetaceae</taxon>
        <taxon>Kitasatospora</taxon>
    </lineage>
</organism>
<proteinExistence type="predicted"/>
<dbReference type="Proteomes" id="UP000037395">
    <property type="component" value="Unassembled WGS sequence"/>
</dbReference>
<evidence type="ECO:0000313" key="1">
    <source>
        <dbReference type="EMBL" id="OEV34496.1"/>
    </source>
</evidence>
<accession>A0A1E7N1E3</accession>
<keyword evidence="2" id="KW-1185">Reference proteome</keyword>
<dbReference type="AlphaFoldDB" id="A0A1E7N1E3"/>
<comment type="caution">
    <text evidence="1">The sequence shown here is derived from an EMBL/GenBank/DDBJ whole genome shotgun (WGS) entry which is preliminary data.</text>
</comment>